<dbReference type="PANTHER" id="PTHR28272:SF1">
    <property type="entry name" value="RIBONUCLEASES P_MRP PROTEIN SUBUNIT POP3"/>
    <property type="match status" value="1"/>
</dbReference>
<evidence type="ECO:0000313" key="3">
    <source>
        <dbReference type="Proteomes" id="UP000027222"/>
    </source>
</evidence>
<evidence type="ECO:0000313" key="2">
    <source>
        <dbReference type="EMBL" id="KDR85470.1"/>
    </source>
</evidence>
<dbReference type="GO" id="GO:0004526">
    <property type="term" value="F:ribonuclease P activity"/>
    <property type="evidence" value="ECO:0007669"/>
    <property type="project" value="TreeGrafter"/>
</dbReference>
<dbReference type="OrthoDB" id="20109at2759"/>
<dbReference type="AlphaFoldDB" id="A0A067TQL2"/>
<dbReference type="STRING" id="685588.A0A067TQL2"/>
<dbReference type="GO" id="GO:0006364">
    <property type="term" value="P:rRNA processing"/>
    <property type="evidence" value="ECO:0007669"/>
    <property type="project" value="InterPro"/>
</dbReference>
<dbReference type="GO" id="GO:0008033">
    <property type="term" value="P:tRNA processing"/>
    <property type="evidence" value="ECO:0007669"/>
    <property type="project" value="InterPro"/>
</dbReference>
<dbReference type="InterPro" id="IPR013241">
    <property type="entry name" value="RNase_P_Pop3"/>
</dbReference>
<dbReference type="Pfam" id="PF08228">
    <property type="entry name" value="RNase_P_pop3"/>
    <property type="match status" value="1"/>
</dbReference>
<gene>
    <name evidence="2" type="ORF">GALMADRAFT_234358</name>
</gene>
<dbReference type="InterPro" id="IPR029064">
    <property type="entry name" value="Ribosomal_eL30-like_sf"/>
</dbReference>
<dbReference type="PANTHER" id="PTHR28272">
    <property type="entry name" value="RIBONUCLEASES P/MRP PROTEIN SUBUNIT POP3"/>
    <property type="match status" value="1"/>
</dbReference>
<dbReference type="Gene3D" id="3.30.1330.30">
    <property type="match status" value="1"/>
</dbReference>
<feature type="compositionally biased region" description="Basic and acidic residues" evidence="1">
    <location>
        <begin position="295"/>
        <end position="308"/>
    </location>
</feature>
<sequence length="324" mass="35630">MSDKNARTLTQHSNRAKPKDVKAAKVVFKGVLASPFRIQWPSVPVNLQNNIFAYLSQNLEGASKYHSARCVHSRKRKRVARAIGNLQHKDKKTKIGDINAEESLVEANNIAVSDFTGGVGQAPLPMSVDINLAPDAEPPLLLRHLIYGINEVTKRLETQTENARRPIILTVPEPSLTSPTPLKSIFVCRADVDPALLIDHLPHLVAAHNSTSQLGKSVKLVTLPRGSELALAKILGIRRVTVLAIDKNYPHDQQLTSMLEQVPTITASWLSTTKAMPALVTTHVKHLRTTAPKDMKAAKELRNQGKSDAKKRKLLQKVTLKGSN</sequence>
<dbReference type="GO" id="GO:0000172">
    <property type="term" value="C:ribonuclease MRP complex"/>
    <property type="evidence" value="ECO:0007669"/>
    <property type="project" value="TreeGrafter"/>
</dbReference>
<dbReference type="GO" id="GO:0034965">
    <property type="term" value="P:intronic box C/D snoRNA processing"/>
    <property type="evidence" value="ECO:0007669"/>
    <property type="project" value="TreeGrafter"/>
</dbReference>
<name>A0A067TQL2_GALM3</name>
<reference evidence="3" key="1">
    <citation type="journal article" date="2014" name="Proc. Natl. Acad. Sci. U.S.A.">
        <title>Extensive sampling of basidiomycete genomes demonstrates inadequacy of the white-rot/brown-rot paradigm for wood decay fungi.</title>
        <authorList>
            <person name="Riley R."/>
            <person name="Salamov A.A."/>
            <person name="Brown D.W."/>
            <person name="Nagy L.G."/>
            <person name="Floudas D."/>
            <person name="Held B.W."/>
            <person name="Levasseur A."/>
            <person name="Lombard V."/>
            <person name="Morin E."/>
            <person name="Otillar R."/>
            <person name="Lindquist E.A."/>
            <person name="Sun H."/>
            <person name="LaButti K.M."/>
            <person name="Schmutz J."/>
            <person name="Jabbour D."/>
            <person name="Luo H."/>
            <person name="Baker S.E."/>
            <person name="Pisabarro A.G."/>
            <person name="Walton J.D."/>
            <person name="Blanchette R.A."/>
            <person name="Henrissat B."/>
            <person name="Martin F."/>
            <person name="Cullen D."/>
            <person name="Hibbett D.S."/>
            <person name="Grigoriev I.V."/>
        </authorList>
    </citation>
    <scope>NUCLEOTIDE SEQUENCE [LARGE SCALE GENOMIC DNA]</scope>
    <source>
        <strain evidence="3">CBS 339.88</strain>
    </source>
</reference>
<dbReference type="HOGENOM" id="CLU_047273_1_0_1"/>
<dbReference type="GO" id="GO:0000171">
    <property type="term" value="F:ribonuclease MRP activity"/>
    <property type="evidence" value="ECO:0007669"/>
    <property type="project" value="TreeGrafter"/>
</dbReference>
<dbReference type="GO" id="GO:0005829">
    <property type="term" value="C:cytosol"/>
    <property type="evidence" value="ECO:0007669"/>
    <property type="project" value="TreeGrafter"/>
</dbReference>
<evidence type="ECO:0000256" key="1">
    <source>
        <dbReference type="SAM" id="MobiDB-lite"/>
    </source>
</evidence>
<accession>A0A067TQL2</accession>
<keyword evidence="3" id="KW-1185">Reference proteome</keyword>
<proteinExistence type="predicted"/>
<dbReference type="Proteomes" id="UP000027222">
    <property type="component" value="Unassembled WGS sequence"/>
</dbReference>
<dbReference type="EMBL" id="KL142367">
    <property type="protein sequence ID" value="KDR85470.1"/>
    <property type="molecule type" value="Genomic_DNA"/>
</dbReference>
<organism evidence="2 3">
    <name type="scientific">Galerina marginata (strain CBS 339.88)</name>
    <dbReference type="NCBI Taxonomy" id="685588"/>
    <lineage>
        <taxon>Eukaryota</taxon>
        <taxon>Fungi</taxon>
        <taxon>Dikarya</taxon>
        <taxon>Basidiomycota</taxon>
        <taxon>Agaricomycotina</taxon>
        <taxon>Agaricomycetes</taxon>
        <taxon>Agaricomycetidae</taxon>
        <taxon>Agaricales</taxon>
        <taxon>Agaricineae</taxon>
        <taxon>Strophariaceae</taxon>
        <taxon>Galerina</taxon>
    </lineage>
</organism>
<protein>
    <submittedName>
        <fullName evidence="2">Uncharacterized protein</fullName>
    </submittedName>
</protein>
<dbReference type="GO" id="GO:0005655">
    <property type="term" value="C:nucleolar ribonuclease P complex"/>
    <property type="evidence" value="ECO:0007669"/>
    <property type="project" value="TreeGrafter"/>
</dbReference>
<feature type="region of interest" description="Disordered" evidence="1">
    <location>
        <begin position="295"/>
        <end position="324"/>
    </location>
</feature>